<evidence type="ECO:0000313" key="1">
    <source>
        <dbReference type="EMBL" id="KAJ7636181.1"/>
    </source>
</evidence>
<dbReference type="EMBL" id="JARKIF010000006">
    <property type="protein sequence ID" value="KAJ7636181.1"/>
    <property type="molecule type" value="Genomic_DNA"/>
</dbReference>
<reference evidence="1" key="1">
    <citation type="submission" date="2023-03" db="EMBL/GenBank/DDBJ databases">
        <title>Massive genome expansion in bonnet fungi (Mycena s.s.) driven by repeated elements and novel gene families across ecological guilds.</title>
        <authorList>
            <consortium name="Lawrence Berkeley National Laboratory"/>
            <person name="Harder C.B."/>
            <person name="Miyauchi S."/>
            <person name="Viragh M."/>
            <person name="Kuo A."/>
            <person name="Thoen E."/>
            <person name="Andreopoulos B."/>
            <person name="Lu D."/>
            <person name="Skrede I."/>
            <person name="Drula E."/>
            <person name="Henrissat B."/>
            <person name="Morin E."/>
            <person name="Kohler A."/>
            <person name="Barry K."/>
            <person name="LaButti K."/>
            <person name="Morin E."/>
            <person name="Salamov A."/>
            <person name="Lipzen A."/>
            <person name="Mereny Z."/>
            <person name="Hegedus B."/>
            <person name="Baldrian P."/>
            <person name="Stursova M."/>
            <person name="Weitz H."/>
            <person name="Taylor A."/>
            <person name="Grigoriev I.V."/>
            <person name="Nagy L.G."/>
            <person name="Martin F."/>
            <person name="Kauserud H."/>
        </authorList>
    </citation>
    <scope>NUCLEOTIDE SEQUENCE</scope>
    <source>
        <strain evidence="1">9284</strain>
    </source>
</reference>
<dbReference type="Proteomes" id="UP001221142">
    <property type="component" value="Unassembled WGS sequence"/>
</dbReference>
<dbReference type="AlphaFoldDB" id="A0AAD7FT32"/>
<gene>
    <name evidence="1" type="ORF">FB45DRAFT_1024309</name>
</gene>
<dbReference type="InterPro" id="IPR029058">
    <property type="entry name" value="AB_hydrolase_fold"/>
</dbReference>
<proteinExistence type="predicted"/>
<sequence>MFVSSIVFNPEPGDDTDALNLTLKRCTPEATSVSANGLTLLCLHGAGSLGDKEQWEPVEWIFATKAVKIREAFYREFGAEWDRALATAIMIVNARRTTWASREEAFEYMANKFIWKGWYARVLSAYVSHGLHDVPGTPDGKSNSVCISTSNAQEISAYRLVPPHLEAVDQYRRIAKQLPVHFIYGARNDLVQESSFDPTQGIVASSIQHVPRAGHMVLEENPDGLAEAMSGVLEQLSTETLVGVKTVNLGRRSEHGCTASLREFLTCPLSIAA</sequence>
<organism evidence="1 2">
    <name type="scientific">Roridomyces roridus</name>
    <dbReference type="NCBI Taxonomy" id="1738132"/>
    <lineage>
        <taxon>Eukaryota</taxon>
        <taxon>Fungi</taxon>
        <taxon>Dikarya</taxon>
        <taxon>Basidiomycota</taxon>
        <taxon>Agaricomycotina</taxon>
        <taxon>Agaricomycetes</taxon>
        <taxon>Agaricomycetidae</taxon>
        <taxon>Agaricales</taxon>
        <taxon>Marasmiineae</taxon>
        <taxon>Mycenaceae</taxon>
        <taxon>Roridomyces</taxon>
    </lineage>
</organism>
<dbReference type="SUPFAM" id="SSF53474">
    <property type="entry name" value="alpha/beta-Hydrolases"/>
    <property type="match status" value="1"/>
</dbReference>
<evidence type="ECO:0008006" key="3">
    <source>
        <dbReference type="Google" id="ProtNLM"/>
    </source>
</evidence>
<accession>A0AAD7FT32</accession>
<keyword evidence="2" id="KW-1185">Reference proteome</keyword>
<protein>
    <recommendedName>
        <fullName evidence="3">AB hydrolase-1 domain-containing protein</fullName>
    </recommendedName>
</protein>
<comment type="caution">
    <text evidence="1">The sequence shown here is derived from an EMBL/GenBank/DDBJ whole genome shotgun (WGS) entry which is preliminary data.</text>
</comment>
<name>A0AAD7FT32_9AGAR</name>
<evidence type="ECO:0000313" key="2">
    <source>
        <dbReference type="Proteomes" id="UP001221142"/>
    </source>
</evidence>
<dbReference type="Gene3D" id="3.40.50.1820">
    <property type="entry name" value="alpha/beta hydrolase"/>
    <property type="match status" value="1"/>
</dbReference>